<sequence>HISRQEEPGTASFSTLPKEKLGCSVVFLTRALLSSPEDLNGGNVLVKNKDHSCSPWVLPDLSFIVWNSTLGLPNQEAQVDHRLQEETQEGFCIDLQNLKNKQKIPGDPREAPEDEQESRN</sequence>
<proteinExistence type="predicted"/>
<dbReference type="AlphaFoldDB" id="A0A5C6NJE3"/>
<evidence type="ECO:0000313" key="3">
    <source>
        <dbReference type="Proteomes" id="UP000324091"/>
    </source>
</evidence>
<feature type="compositionally biased region" description="Basic and acidic residues" evidence="1">
    <location>
        <begin position="104"/>
        <end position="120"/>
    </location>
</feature>
<reference evidence="2 3" key="1">
    <citation type="submission" date="2019-04" db="EMBL/GenBank/DDBJ databases">
        <title>Chromosome genome assembly for Takifugu flavidus.</title>
        <authorList>
            <person name="Xiao S."/>
        </authorList>
    </citation>
    <scope>NUCLEOTIDE SEQUENCE [LARGE SCALE GENOMIC DNA]</scope>
    <source>
        <strain evidence="2">HTHZ2018</strain>
        <tissue evidence="2">Muscle</tissue>
    </source>
</reference>
<name>A0A5C6NJE3_9TELE</name>
<protein>
    <submittedName>
        <fullName evidence="2">Uncharacterized protein</fullName>
    </submittedName>
</protein>
<dbReference type="EMBL" id="RHFK02000012">
    <property type="protein sequence ID" value="TWW67574.1"/>
    <property type="molecule type" value="Genomic_DNA"/>
</dbReference>
<gene>
    <name evidence="2" type="ORF">D4764_02G0006150</name>
</gene>
<keyword evidence="3" id="KW-1185">Reference proteome</keyword>
<evidence type="ECO:0000256" key="1">
    <source>
        <dbReference type="SAM" id="MobiDB-lite"/>
    </source>
</evidence>
<dbReference type="Proteomes" id="UP000324091">
    <property type="component" value="Chromosome 2"/>
</dbReference>
<accession>A0A5C6NJE3</accession>
<comment type="caution">
    <text evidence="2">The sequence shown here is derived from an EMBL/GenBank/DDBJ whole genome shotgun (WGS) entry which is preliminary data.</text>
</comment>
<organism evidence="2 3">
    <name type="scientific">Takifugu flavidus</name>
    <name type="common">sansaifugu</name>
    <dbReference type="NCBI Taxonomy" id="433684"/>
    <lineage>
        <taxon>Eukaryota</taxon>
        <taxon>Metazoa</taxon>
        <taxon>Chordata</taxon>
        <taxon>Craniata</taxon>
        <taxon>Vertebrata</taxon>
        <taxon>Euteleostomi</taxon>
        <taxon>Actinopterygii</taxon>
        <taxon>Neopterygii</taxon>
        <taxon>Teleostei</taxon>
        <taxon>Neoteleostei</taxon>
        <taxon>Acanthomorphata</taxon>
        <taxon>Eupercaria</taxon>
        <taxon>Tetraodontiformes</taxon>
        <taxon>Tetradontoidea</taxon>
        <taxon>Tetraodontidae</taxon>
        <taxon>Takifugu</taxon>
    </lineage>
</organism>
<feature type="region of interest" description="Disordered" evidence="1">
    <location>
        <begin position="96"/>
        <end position="120"/>
    </location>
</feature>
<feature type="non-terminal residue" evidence="2">
    <location>
        <position position="1"/>
    </location>
</feature>
<evidence type="ECO:0000313" key="2">
    <source>
        <dbReference type="EMBL" id="TWW67574.1"/>
    </source>
</evidence>